<dbReference type="WBParaSite" id="ES5_v2.g23546.t1">
    <property type="protein sequence ID" value="ES5_v2.g23546.t1"/>
    <property type="gene ID" value="ES5_v2.g23546"/>
</dbReference>
<dbReference type="Proteomes" id="UP000887579">
    <property type="component" value="Unplaced"/>
</dbReference>
<accession>A0AC34G1L7</accession>
<sequence>MSSDSGNTVSDSPPGGSDEAVAGGSNSSESSEVTPPYLGEHNTAAKQCLAALKRLGLEPAVPVVFNKEHITRGVVLSGDQQVQLSSNVFGLKTSSLLVYQYHVDFTKTFAREINGKNTFPLVYGENDPRYSNRAPRKVPDYTLYQNRFLHQKLLAAFVSKYPNVFGNNPNVFCYDYATTLFSLVDLTSYETRMFLDEEETRRTIDRPYKVNLVLKKPAVNSFNVLDWKTNVGDGLSEQPAEIIRFFELATSRYASQHPEDHVMYESKKTYYMEPGRYGFTSPDLGGGKYLAPGASKVVVPVEGPRNAGALAVIIDSKKTPFYHSMNLIEMICKALNIDANITPNRGHWEFAVKYVKHSTVILNSLTNSSGNDTTMEYHGNQITIVQYLEQRYNLVIRFPHWPLAIGAKKIKGNPVYIPLELLHVADYQRVGNGNITPADIATIVKACAVNPSVKSTEIMSCHRSYEFGADGFMNGAQMAVMDTPLNVQARVIQAPAIAYANGGLSPEQNGKWRLPRGAKYVRCPSLKSWCALFLIVPGERMTLGEYEQFVVKYFHECRNRGISLGEPVDIWSVGCTYPPVENAFVDARAAGCEFILIGHSDRDNIMHQYIKGLERKYSIITQCVRTKTINNVM</sequence>
<evidence type="ECO:0000313" key="1">
    <source>
        <dbReference type="Proteomes" id="UP000887579"/>
    </source>
</evidence>
<reference evidence="2" key="1">
    <citation type="submission" date="2022-11" db="UniProtKB">
        <authorList>
            <consortium name="WormBaseParasite"/>
        </authorList>
    </citation>
    <scope>IDENTIFICATION</scope>
</reference>
<organism evidence="1 2">
    <name type="scientific">Panagrolaimus sp. ES5</name>
    <dbReference type="NCBI Taxonomy" id="591445"/>
    <lineage>
        <taxon>Eukaryota</taxon>
        <taxon>Metazoa</taxon>
        <taxon>Ecdysozoa</taxon>
        <taxon>Nematoda</taxon>
        <taxon>Chromadorea</taxon>
        <taxon>Rhabditida</taxon>
        <taxon>Tylenchina</taxon>
        <taxon>Panagrolaimomorpha</taxon>
        <taxon>Panagrolaimoidea</taxon>
        <taxon>Panagrolaimidae</taxon>
        <taxon>Panagrolaimus</taxon>
    </lineage>
</organism>
<name>A0AC34G1L7_9BILA</name>
<evidence type="ECO:0000313" key="2">
    <source>
        <dbReference type="WBParaSite" id="ES5_v2.g23546.t1"/>
    </source>
</evidence>
<protein>
    <submittedName>
        <fullName evidence="2">PAZ domain-containing protein</fullName>
    </submittedName>
</protein>
<proteinExistence type="predicted"/>